<organism evidence="2 3">
    <name type="scientific">Teretinema zuelzerae</name>
    <dbReference type="NCBI Taxonomy" id="156"/>
    <lineage>
        <taxon>Bacteria</taxon>
        <taxon>Pseudomonadati</taxon>
        <taxon>Spirochaetota</taxon>
        <taxon>Spirochaetia</taxon>
        <taxon>Spirochaetales</taxon>
        <taxon>Treponemataceae</taxon>
        <taxon>Teretinema</taxon>
    </lineage>
</organism>
<protein>
    <recommendedName>
        <fullName evidence="4">YD repeat-containing protein</fullName>
    </recommendedName>
</protein>
<proteinExistence type="predicted"/>
<evidence type="ECO:0000313" key="2">
    <source>
        <dbReference type="EMBL" id="MCD1653150.1"/>
    </source>
</evidence>
<reference evidence="2" key="1">
    <citation type="submission" date="2021-08" db="EMBL/GenBank/DDBJ databases">
        <title>Comparative analyses of Brucepasteria parasyntrophica and Teretinema zuelzerae.</title>
        <authorList>
            <person name="Song Y."/>
            <person name="Brune A."/>
        </authorList>
    </citation>
    <scope>NUCLEOTIDE SEQUENCE</scope>
    <source>
        <strain evidence="2">DSM 1903</strain>
    </source>
</reference>
<evidence type="ECO:0008006" key="4">
    <source>
        <dbReference type="Google" id="ProtNLM"/>
    </source>
</evidence>
<sequence>MKKYCQRIGSFLSIIVIIALTGSCSNITDESAGSDTAQQGARRVASWNATSSGMLFSGASYVYNEQGQLIEIRKTNYNAKTGAVIGTFNTIIKYNDKGQISGTFDGGTAQVAKAARTFSYDEQGRVVRQSMNLDGTAFFTYEYSWQDDELVQIKSNIDEKNFGWYKNRLGLMESEGWGNYSYSYNDSGKCTRMTVSKPAVRNEYEYNDQNELMRVSFYDEVHCAYTQNFSWESGEGNYDVSDVLFSHIYQIGVFKHYGVP</sequence>
<feature type="signal peptide" evidence="1">
    <location>
        <begin position="1"/>
        <end position="21"/>
    </location>
</feature>
<dbReference type="RefSeq" id="WP_230752048.1">
    <property type="nucleotide sequence ID" value="NZ_JAINWA010000001.1"/>
</dbReference>
<dbReference type="AlphaFoldDB" id="A0AAE3EEN4"/>
<keyword evidence="1" id="KW-0732">Signal</keyword>
<keyword evidence="3" id="KW-1185">Reference proteome</keyword>
<accession>A0AAE3EEN4</accession>
<dbReference type="EMBL" id="JAINWA010000001">
    <property type="protein sequence ID" value="MCD1653150.1"/>
    <property type="molecule type" value="Genomic_DNA"/>
</dbReference>
<evidence type="ECO:0000256" key="1">
    <source>
        <dbReference type="SAM" id="SignalP"/>
    </source>
</evidence>
<gene>
    <name evidence="2" type="ORF">K7J14_00295</name>
</gene>
<dbReference type="PROSITE" id="PS51257">
    <property type="entry name" value="PROKAR_LIPOPROTEIN"/>
    <property type="match status" value="1"/>
</dbReference>
<feature type="chain" id="PRO_5042245169" description="YD repeat-containing protein" evidence="1">
    <location>
        <begin position="22"/>
        <end position="260"/>
    </location>
</feature>
<evidence type="ECO:0000313" key="3">
    <source>
        <dbReference type="Proteomes" id="UP001198163"/>
    </source>
</evidence>
<name>A0AAE3EEN4_9SPIR</name>
<comment type="caution">
    <text evidence="2">The sequence shown here is derived from an EMBL/GenBank/DDBJ whole genome shotgun (WGS) entry which is preliminary data.</text>
</comment>
<dbReference type="Proteomes" id="UP001198163">
    <property type="component" value="Unassembled WGS sequence"/>
</dbReference>
<dbReference type="Gene3D" id="2.180.10.10">
    <property type="entry name" value="RHS repeat-associated core"/>
    <property type="match status" value="1"/>
</dbReference>